<organism evidence="3">
    <name type="scientific">Selaginella moellendorffii</name>
    <name type="common">Spikemoss</name>
    <dbReference type="NCBI Taxonomy" id="88036"/>
    <lineage>
        <taxon>Eukaryota</taxon>
        <taxon>Viridiplantae</taxon>
        <taxon>Streptophyta</taxon>
        <taxon>Embryophyta</taxon>
        <taxon>Tracheophyta</taxon>
        <taxon>Lycopodiopsida</taxon>
        <taxon>Selaginellales</taxon>
        <taxon>Selaginellaceae</taxon>
        <taxon>Selaginella</taxon>
    </lineage>
</organism>
<feature type="compositionally biased region" description="Acidic residues" evidence="1">
    <location>
        <begin position="554"/>
        <end position="574"/>
    </location>
</feature>
<dbReference type="OMA" id="ACEHPND"/>
<feature type="compositionally biased region" description="Basic residues" evidence="1">
    <location>
        <begin position="470"/>
        <end position="483"/>
    </location>
</feature>
<feature type="compositionally biased region" description="Polar residues" evidence="1">
    <location>
        <begin position="263"/>
        <end position="303"/>
    </location>
</feature>
<feature type="region of interest" description="Disordered" evidence="1">
    <location>
        <begin position="253"/>
        <end position="615"/>
    </location>
</feature>
<dbReference type="AlphaFoldDB" id="D8RWD4"/>
<dbReference type="InParanoid" id="D8RWD4"/>
<sequence>MMQSRVIAQQEQYQQQLWRPSGELLHLLTEGKRQAADLEELHGGGRYQSSSSAEEEAMVSKRQAPAVWRPPIGMKPNCPLAPPVIDEWQLCKQEEPSALLLAGEKRSDDSSGQRVQGNHFHNGGRGSPSDLSNLMGSRTNSSSGNAHHLDSERNDLSTTTDEELMPAPRTAFADPTKLFQASSSSPFSSSGRREEDSQGGKLPSPFIKQQAVPPTPLFSGLGSVSFGSGAGFLKPPATNVFAHSPPLAFGRILRNSSDEELPNQDQVPPQVSTVKHLSSTNSASEKGSSDSQTGKTAVATESNGGFKPSGLAGKSLVPESPAKAGKSTSGRKLRTRPLDLLMNALQGDAPAKATRLGSRISNSGAQLNTSSSARDAGAGAQDGPAQTANTRNSSASRAPKPTRNSARQESLQKQEQDRQQQQEQQQQRKGAFFVHTGVWIVQKKSSRHTKSAFRKKSSEEEQNQIVPVASHRRQAPSKTRNGHHPQQGTTVGTTTTTTRPTSTKKRSLTAISTPQQPEPKQPRRSQSKARNGHQEQAAARAAIKAGRKERRGDDEQEEQGDGEQEEEEEEEDESLVVTKAPLVRSKRGRPRALPTRLRDSVVVNKVKKPTRKETK</sequence>
<keyword evidence="3" id="KW-1185">Reference proteome</keyword>
<feature type="compositionally biased region" description="Polar residues" evidence="1">
    <location>
        <begin position="129"/>
        <end position="145"/>
    </location>
</feature>
<evidence type="ECO:0000256" key="1">
    <source>
        <dbReference type="SAM" id="MobiDB-lite"/>
    </source>
</evidence>
<feature type="compositionally biased region" description="Basic residues" evidence="1">
    <location>
        <begin position="605"/>
        <end position="615"/>
    </location>
</feature>
<feature type="region of interest" description="Disordered" evidence="1">
    <location>
        <begin position="103"/>
        <end position="220"/>
    </location>
</feature>
<evidence type="ECO:0000313" key="3">
    <source>
        <dbReference type="Proteomes" id="UP000001514"/>
    </source>
</evidence>
<name>D8RWD4_SELML</name>
<reference evidence="2 3" key="1">
    <citation type="journal article" date="2011" name="Science">
        <title>The Selaginella genome identifies genetic changes associated with the evolution of vascular plants.</title>
        <authorList>
            <person name="Banks J.A."/>
            <person name="Nishiyama T."/>
            <person name="Hasebe M."/>
            <person name="Bowman J.L."/>
            <person name="Gribskov M."/>
            <person name="dePamphilis C."/>
            <person name="Albert V.A."/>
            <person name="Aono N."/>
            <person name="Aoyama T."/>
            <person name="Ambrose B.A."/>
            <person name="Ashton N.W."/>
            <person name="Axtell M.J."/>
            <person name="Barker E."/>
            <person name="Barker M.S."/>
            <person name="Bennetzen J.L."/>
            <person name="Bonawitz N.D."/>
            <person name="Chapple C."/>
            <person name="Cheng C."/>
            <person name="Correa L.G."/>
            <person name="Dacre M."/>
            <person name="DeBarry J."/>
            <person name="Dreyer I."/>
            <person name="Elias M."/>
            <person name="Engstrom E.M."/>
            <person name="Estelle M."/>
            <person name="Feng L."/>
            <person name="Finet C."/>
            <person name="Floyd S.K."/>
            <person name="Frommer W.B."/>
            <person name="Fujita T."/>
            <person name="Gramzow L."/>
            <person name="Gutensohn M."/>
            <person name="Harholt J."/>
            <person name="Hattori M."/>
            <person name="Heyl A."/>
            <person name="Hirai T."/>
            <person name="Hiwatashi Y."/>
            <person name="Ishikawa M."/>
            <person name="Iwata M."/>
            <person name="Karol K.G."/>
            <person name="Koehler B."/>
            <person name="Kolukisaoglu U."/>
            <person name="Kubo M."/>
            <person name="Kurata T."/>
            <person name="Lalonde S."/>
            <person name="Li K."/>
            <person name="Li Y."/>
            <person name="Litt A."/>
            <person name="Lyons E."/>
            <person name="Manning G."/>
            <person name="Maruyama T."/>
            <person name="Michael T.P."/>
            <person name="Mikami K."/>
            <person name="Miyazaki S."/>
            <person name="Morinaga S."/>
            <person name="Murata T."/>
            <person name="Mueller-Roeber B."/>
            <person name="Nelson D.R."/>
            <person name="Obara M."/>
            <person name="Oguri Y."/>
            <person name="Olmstead R.G."/>
            <person name="Onodera N."/>
            <person name="Petersen B.L."/>
            <person name="Pils B."/>
            <person name="Prigge M."/>
            <person name="Rensing S.A."/>
            <person name="Riano-Pachon D.M."/>
            <person name="Roberts A.W."/>
            <person name="Sato Y."/>
            <person name="Scheller H.V."/>
            <person name="Schulz B."/>
            <person name="Schulz C."/>
            <person name="Shakirov E.V."/>
            <person name="Shibagaki N."/>
            <person name="Shinohara N."/>
            <person name="Shippen D.E."/>
            <person name="Soerensen I."/>
            <person name="Sotooka R."/>
            <person name="Sugimoto N."/>
            <person name="Sugita M."/>
            <person name="Sumikawa N."/>
            <person name="Tanurdzic M."/>
            <person name="Theissen G."/>
            <person name="Ulvskov P."/>
            <person name="Wakazuki S."/>
            <person name="Weng J.K."/>
            <person name="Willats W.W."/>
            <person name="Wipf D."/>
            <person name="Wolf P.G."/>
            <person name="Yang L."/>
            <person name="Zimmer A.D."/>
            <person name="Zhu Q."/>
            <person name="Mitros T."/>
            <person name="Hellsten U."/>
            <person name="Loque D."/>
            <person name="Otillar R."/>
            <person name="Salamov A."/>
            <person name="Schmutz J."/>
            <person name="Shapiro H."/>
            <person name="Lindquist E."/>
            <person name="Lucas S."/>
            <person name="Rokhsar D."/>
            <person name="Grigoriev I.V."/>
        </authorList>
    </citation>
    <scope>NUCLEOTIDE SEQUENCE [LARGE SCALE GENOMIC DNA]</scope>
</reference>
<gene>
    <name evidence="2" type="ORF">SELMODRAFT_415517</name>
</gene>
<accession>D8RWD4</accession>
<feature type="compositionally biased region" description="Basic residues" evidence="1">
    <location>
        <begin position="522"/>
        <end position="531"/>
    </location>
</feature>
<feature type="compositionally biased region" description="Low complexity" evidence="1">
    <location>
        <begin position="369"/>
        <end position="388"/>
    </location>
</feature>
<feature type="compositionally biased region" description="Polar residues" evidence="1">
    <location>
        <begin position="389"/>
        <end position="409"/>
    </location>
</feature>
<feature type="compositionally biased region" description="Basic residues" evidence="1">
    <location>
        <begin position="444"/>
        <end position="455"/>
    </location>
</feature>
<proteinExistence type="predicted"/>
<feature type="compositionally biased region" description="Low complexity" evidence="1">
    <location>
        <begin position="534"/>
        <end position="544"/>
    </location>
</feature>
<evidence type="ECO:0000313" key="2">
    <source>
        <dbReference type="EMBL" id="EFJ23525.1"/>
    </source>
</evidence>
<feature type="compositionally biased region" description="Polar residues" evidence="1">
    <location>
        <begin position="359"/>
        <end position="368"/>
    </location>
</feature>
<feature type="compositionally biased region" description="Basic and acidic residues" evidence="1">
    <location>
        <begin position="410"/>
        <end position="420"/>
    </location>
</feature>
<feature type="compositionally biased region" description="Low complexity" evidence="1">
    <location>
        <begin position="485"/>
        <end position="501"/>
    </location>
</feature>
<dbReference type="KEGG" id="smo:SELMODRAFT_415517"/>
<dbReference type="Proteomes" id="UP000001514">
    <property type="component" value="Unassembled WGS sequence"/>
</dbReference>
<dbReference type="HOGENOM" id="CLU_444387_0_0_1"/>
<protein>
    <submittedName>
        <fullName evidence="2">Uncharacterized protein</fullName>
    </submittedName>
</protein>
<dbReference type="EMBL" id="GL377592">
    <property type="protein sequence ID" value="EFJ23525.1"/>
    <property type="molecule type" value="Genomic_DNA"/>
</dbReference>
<dbReference type="Gramene" id="EFJ23525">
    <property type="protein sequence ID" value="EFJ23525"/>
    <property type="gene ID" value="SELMODRAFT_415517"/>
</dbReference>